<name>A0A2N5N9D1_9BACL</name>
<reference evidence="1 2" key="1">
    <citation type="submission" date="2017-05" db="EMBL/GenBank/DDBJ databases">
        <title>Functional genome analysis of Paenibacillus pasadenensis strain R16: insights on endophytic life style and antifungal activity.</title>
        <authorList>
            <person name="Passera A."/>
            <person name="Marcolungo L."/>
            <person name="Casati P."/>
            <person name="Brasca M."/>
            <person name="Quaglino F."/>
            <person name="Delledonne M."/>
        </authorList>
    </citation>
    <scope>NUCLEOTIDE SEQUENCE [LARGE SCALE GENOMIC DNA]</scope>
    <source>
        <strain evidence="1 2">R16</strain>
    </source>
</reference>
<evidence type="ECO:0000313" key="2">
    <source>
        <dbReference type="Proteomes" id="UP000234789"/>
    </source>
</evidence>
<protein>
    <recommendedName>
        <fullName evidence="3">Hydrolase</fullName>
    </recommendedName>
</protein>
<evidence type="ECO:0008006" key="3">
    <source>
        <dbReference type="Google" id="ProtNLM"/>
    </source>
</evidence>
<comment type="caution">
    <text evidence="1">The sequence shown here is derived from an EMBL/GenBank/DDBJ whole genome shotgun (WGS) entry which is preliminary data.</text>
</comment>
<accession>A0A2N5N9D1</accession>
<dbReference type="RefSeq" id="WP_028597475.1">
    <property type="nucleotide sequence ID" value="NZ_BIMM01000011.1"/>
</dbReference>
<dbReference type="Proteomes" id="UP000234789">
    <property type="component" value="Unassembled WGS sequence"/>
</dbReference>
<proteinExistence type="predicted"/>
<dbReference type="AlphaFoldDB" id="A0A2N5N9D1"/>
<dbReference type="OrthoDB" id="2706506at2"/>
<dbReference type="EMBL" id="NFEZ01000003">
    <property type="protein sequence ID" value="PLT46967.1"/>
    <property type="molecule type" value="Genomic_DNA"/>
</dbReference>
<keyword evidence="2" id="KW-1185">Reference proteome</keyword>
<organism evidence="1 2">
    <name type="scientific">Paenibacillus pasadenensis</name>
    <dbReference type="NCBI Taxonomy" id="217090"/>
    <lineage>
        <taxon>Bacteria</taxon>
        <taxon>Bacillati</taxon>
        <taxon>Bacillota</taxon>
        <taxon>Bacilli</taxon>
        <taxon>Bacillales</taxon>
        <taxon>Paenibacillaceae</taxon>
        <taxon>Paenibacillus</taxon>
    </lineage>
</organism>
<evidence type="ECO:0000313" key="1">
    <source>
        <dbReference type="EMBL" id="PLT46967.1"/>
    </source>
</evidence>
<gene>
    <name evidence="1" type="ORF">B8V81_1191</name>
</gene>
<sequence length="115" mass="12701">MADYGTEGKRKHYYVAVGAGQVLEDKEAAAYELEIVATEEEKDGLKALFAEMSSMDEATMVHFHSHPFGSASVEEMNQGYEGILKQIYTLVYRLGTEETRRHVASLDLDIGGLPG</sequence>